<evidence type="ECO:0000313" key="2">
    <source>
        <dbReference type="EMBL" id="MBE1609025.1"/>
    </source>
</evidence>
<keyword evidence="1" id="KW-0472">Membrane</keyword>
<sequence>MFTRLLGAVRILTGIWLMYLTCATVLDLELRPGVPT</sequence>
<evidence type="ECO:0000313" key="3">
    <source>
        <dbReference type="Proteomes" id="UP000638648"/>
    </source>
</evidence>
<protein>
    <submittedName>
        <fullName evidence="2">Uncharacterized protein</fullName>
    </submittedName>
</protein>
<reference evidence="2" key="1">
    <citation type="submission" date="2020-10" db="EMBL/GenBank/DDBJ databases">
        <title>Sequencing the genomes of 1000 actinobacteria strains.</title>
        <authorList>
            <person name="Klenk H.-P."/>
        </authorList>
    </citation>
    <scope>NUCLEOTIDE SEQUENCE</scope>
    <source>
        <strain evidence="2">DSM 45354</strain>
    </source>
</reference>
<keyword evidence="3" id="KW-1185">Reference proteome</keyword>
<proteinExistence type="predicted"/>
<accession>A0A927N5S7</accession>
<dbReference type="AlphaFoldDB" id="A0A927N5S7"/>
<dbReference type="Proteomes" id="UP000638648">
    <property type="component" value="Unassembled WGS sequence"/>
</dbReference>
<comment type="caution">
    <text evidence="2">The sequence shown here is derived from an EMBL/GenBank/DDBJ whole genome shotgun (WGS) entry which is preliminary data.</text>
</comment>
<evidence type="ECO:0000256" key="1">
    <source>
        <dbReference type="SAM" id="Phobius"/>
    </source>
</evidence>
<keyword evidence="1" id="KW-1133">Transmembrane helix</keyword>
<dbReference type="EMBL" id="JADBEM010000001">
    <property type="protein sequence ID" value="MBE1609025.1"/>
    <property type="molecule type" value="Genomic_DNA"/>
</dbReference>
<name>A0A927N5S7_9ACTN</name>
<keyword evidence="1" id="KW-0812">Transmembrane</keyword>
<organism evidence="2 3">
    <name type="scientific">Actinopolymorpha pittospori</name>
    <dbReference type="NCBI Taxonomy" id="648752"/>
    <lineage>
        <taxon>Bacteria</taxon>
        <taxon>Bacillati</taxon>
        <taxon>Actinomycetota</taxon>
        <taxon>Actinomycetes</taxon>
        <taxon>Propionibacteriales</taxon>
        <taxon>Actinopolymorphaceae</taxon>
        <taxon>Actinopolymorpha</taxon>
    </lineage>
</organism>
<gene>
    <name evidence="2" type="ORF">HEB94_005873</name>
</gene>
<feature type="transmembrane region" description="Helical" evidence="1">
    <location>
        <begin position="7"/>
        <end position="26"/>
    </location>
</feature>